<dbReference type="SMART" id="SM00342">
    <property type="entry name" value="HTH_ARAC"/>
    <property type="match status" value="1"/>
</dbReference>
<protein>
    <submittedName>
        <fullName evidence="1">AraC family transcriptional regulator</fullName>
    </submittedName>
</protein>
<dbReference type="Gene3D" id="1.10.10.60">
    <property type="entry name" value="Homeodomain-like"/>
    <property type="match status" value="1"/>
</dbReference>
<dbReference type="InterPro" id="IPR020449">
    <property type="entry name" value="Tscrpt_reg_AraC-type_HTH"/>
</dbReference>
<dbReference type="GO" id="GO:0000976">
    <property type="term" value="F:transcription cis-regulatory region binding"/>
    <property type="evidence" value="ECO:0007669"/>
    <property type="project" value="TreeGrafter"/>
</dbReference>
<accession>A0A0K0XXZ8</accession>
<dbReference type="PANTHER" id="PTHR47894">
    <property type="entry name" value="HTH-TYPE TRANSCRIPTIONAL REGULATOR GADX"/>
    <property type="match status" value="1"/>
</dbReference>
<dbReference type="SUPFAM" id="SSF46689">
    <property type="entry name" value="Homeodomain-like"/>
    <property type="match status" value="1"/>
</dbReference>
<dbReference type="AlphaFoldDB" id="A0A0K0XXZ8"/>
<dbReference type="PROSITE" id="PS01124">
    <property type="entry name" value="HTH_ARAC_FAMILY_2"/>
    <property type="match status" value="1"/>
</dbReference>
<dbReference type="InterPro" id="IPR018060">
    <property type="entry name" value="HTH_AraC"/>
</dbReference>
<dbReference type="PANTHER" id="PTHR47894:SF1">
    <property type="entry name" value="HTH-TYPE TRANSCRIPTIONAL REGULATOR VQSM"/>
    <property type="match status" value="1"/>
</dbReference>
<dbReference type="OrthoDB" id="5582699at2"/>
<evidence type="ECO:0000313" key="1">
    <source>
        <dbReference type="EMBL" id="AKS42550.1"/>
    </source>
</evidence>
<proteinExistence type="predicted"/>
<dbReference type="InterPro" id="IPR032687">
    <property type="entry name" value="AraC-type_N"/>
</dbReference>
<sequence length="339" mass="37894">MGQITSLFVYKVIDQAHHGQDKRELLESIGIDPDAPVDPRMMVADTDYYAFFERVARSHPSGTQLPLRTGASMRCADYGAFGLAWKSALTLRGSFSRAERYARVLSSVSTYQVREKDEGVYMELHRDGDRSNAGLRLSNEATMASIVAISEEVSSGTFQAEAVFFKHDAPKTPRVHEDHFGCAVHFGADRDALLVSRQMLETPNKLGDPGIVKFFDTHLDKELSRFEAGPSFERRVRNQIAQLLSQGTPRVSEVASCLAISGRTLQRRLSERGYSFTTLVDNSRRELAERLLRDTAYPLAEVAFLTGFSEQSAFTRAFKRWAGQTPRSYRLAVHAAADD</sequence>
<dbReference type="Proteomes" id="UP000066624">
    <property type="component" value="Chromosome"/>
</dbReference>
<gene>
    <name evidence="1" type="ORF">WM2015_2187</name>
</gene>
<name>A0A0K0XXZ8_9GAMM</name>
<dbReference type="EMBL" id="CP012154">
    <property type="protein sequence ID" value="AKS42550.1"/>
    <property type="molecule type" value="Genomic_DNA"/>
</dbReference>
<dbReference type="PRINTS" id="PR00032">
    <property type="entry name" value="HTHARAC"/>
</dbReference>
<dbReference type="InterPro" id="IPR009057">
    <property type="entry name" value="Homeodomain-like_sf"/>
</dbReference>
<keyword evidence="2" id="KW-1185">Reference proteome</keyword>
<dbReference type="Pfam" id="PF12625">
    <property type="entry name" value="Arabinose_bd"/>
    <property type="match status" value="1"/>
</dbReference>
<dbReference type="Pfam" id="PF12833">
    <property type="entry name" value="HTH_18"/>
    <property type="match status" value="1"/>
</dbReference>
<dbReference type="RefSeq" id="WP_049726104.1">
    <property type="nucleotide sequence ID" value="NZ_CP012154.1"/>
</dbReference>
<dbReference type="STRING" id="1579979.WM2015_2187"/>
<organism evidence="1 2">
    <name type="scientific">Wenzhouxiangella marina</name>
    <dbReference type="NCBI Taxonomy" id="1579979"/>
    <lineage>
        <taxon>Bacteria</taxon>
        <taxon>Pseudomonadati</taxon>
        <taxon>Pseudomonadota</taxon>
        <taxon>Gammaproteobacteria</taxon>
        <taxon>Chromatiales</taxon>
        <taxon>Wenzhouxiangellaceae</taxon>
        <taxon>Wenzhouxiangella</taxon>
    </lineage>
</organism>
<reference evidence="1 2" key="1">
    <citation type="submission" date="2015-07" db="EMBL/GenBank/DDBJ databases">
        <authorList>
            <person name="Noorani M."/>
        </authorList>
    </citation>
    <scope>NUCLEOTIDE SEQUENCE [LARGE SCALE GENOMIC DNA]</scope>
    <source>
        <strain evidence="1 2">KCTC 42284</strain>
    </source>
</reference>
<dbReference type="PATRIC" id="fig|1579979.3.peg.2236"/>
<dbReference type="GO" id="GO:0005829">
    <property type="term" value="C:cytosol"/>
    <property type="evidence" value="ECO:0007669"/>
    <property type="project" value="TreeGrafter"/>
</dbReference>
<dbReference type="GO" id="GO:0003700">
    <property type="term" value="F:DNA-binding transcription factor activity"/>
    <property type="evidence" value="ECO:0007669"/>
    <property type="project" value="InterPro"/>
</dbReference>
<dbReference type="KEGG" id="wma:WM2015_2187"/>
<evidence type="ECO:0000313" key="2">
    <source>
        <dbReference type="Proteomes" id="UP000066624"/>
    </source>
</evidence>